<dbReference type="PROSITE" id="PS51186">
    <property type="entry name" value="GNAT"/>
    <property type="match status" value="1"/>
</dbReference>
<dbReference type="Pfam" id="PF13302">
    <property type="entry name" value="Acetyltransf_3"/>
    <property type="match status" value="1"/>
</dbReference>
<dbReference type="PANTHER" id="PTHR43792:SF13">
    <property type="entry name" value="ACETYLTRANSFERASE"/>
    <property type="match status" value="1"/>
</dbReference>
<comment type="caution">
    <text evidence="2">The sequence shown here is derived from an EMBL/GenBank/DDBJ whole genome shotgun (WGS) entry which is preliminary data.</text>
</comment>
<dbReference type="Proteomes" id="UP000468388">
    <property type="component" value="Unassembled WGS sequence"/>
</dbReference>
<dbReference type="CDD" id="cd04301">
    <property type="entry name" value="NAT_SF"/>
    <property type="match status" value="1"/>
</dbReference>
<dbReference type="InterPro" id="IPR016181">
    <property type="entry name" value="Acyl_CoA_acyltransferase"/>
</dbReference>
<dbReference type="InterPro" id="IPR051531">
    <property type="entry name" value="N-acetyltransferase"/>
</dbReference>
<evidence type="ECO:0000313" key="3">
    <source>
        <dbReference type="Proteomes" id="UP000468388"/>
    </source>
</evidence>
<feature type="domain" description="N-acetyltransferase" evidence="1">
    <location>
        <begin position="1"/>
        <end position="136"/>
    </location>
</feature>
<reference evidence="2 3" key="1">
    <citation type="submission" date="2019-12" db="EMBL/GenBank/DDBJ databases">
        <title>The draft genomic sequence of strain Chitinophaga oryziterrae JCM 16595.</title>
        <authorList>
            <person name="Zhang X."/>
        </authorList>
    </citation>
    <scope>NUCLEOTIDE SEQUENCE [LARGE SCALE GENOMIC DNA]</scope>
    <source>
        <strain evidence="2 3">JCM 16595</strain>
    </source>
</reference>
<name>A0A6N8JB65_9BACT</name>
<dbReference type="AlphaFoldDB" id="A0A6N8JB65"/>
<accession>A0A6N8JB65</accession>
<sequence>MDIDIPESWTEYPEIILVAYDKLRNDPSLLGWFFYLVIHKEDKRLIGAGGFKGRPDSNGTVEIVYEISPTYRDKGYGTEFTQGLIRFAFNHSYVQKVIAHTEVEYTAYVKVLQKSGMHFAGEEPDDQLWRWEITRNQYDWPAD</sequence>
<protein>
    <submittedName>
        <fullName evidence="2">GNAT family N-acetyltransferase</fullName>
    </submittedName>
</protein>
<dbReference type="Gene3D" id="3.40.630.30">
    <property type="match status" value="1"/>
</dbReference>
<dbReference type="EMBL" id="WRXO01000005">
    <property type="protein sequence ID" value="MVT42470.1"/>
    <property type="molecule type" value="Genomic_DNA"/>
</dbReference>
<proteinExistence type="predicted"/>
<dbReference type="GO" id="GO:0016747">
    <property type="term" value="F:acyltransferase activity, transferring groups other than amino-acyl groups"/>
    <property type="evidence" value="ECO:0007669"/>
    <property type="project" value="InterPro"/>
</dbReference>
<keyword evidence="3" id="KW-1185">Reference proteome</keyword>
<dbReference type="InterPro" id="IPR000182">
    <property type="entry name" value="GNAT_dom"/>
</dbReference>
<evidence type="ECO:0000313" key="2">
    <source>
        <dbReference type="EMBL" id="MVT42470.1"/>
    </source>
</evidence>
<keyword evidence="2" id="KW-0808">Transferase</keyword>
<dbReference type="SUPFAM" id="SSF55729">
    <property type="entry name" value="Acyl-CoA N-acyltransferases (Nat)"/>
    <property type="match status" value="1"/>
</dbReference>
<dbReference type="OrthoDB" id="9811523at2"/>
<dbReference type="PANTHER" id="PTHR43792">
    <property type="entry name" value="GNAT FAMILY, PUTATIVE (AFU_ORTHOLOGUE AFUA_3G00765)-RELATED-RELATED"/>
    <property type="match status" value="1"/>
</dbReference>
<evidence type="ECO:0000259" key="1">
    <source>
        <dbReference type="PROSITE" id="PS51186"/>
    </source>
</evidence>
<organism evidence="2 3">
    <name type="scientific">Chitinophaga oryziterrae</name>
    <dbReference type="NCBI Taxonomy" id="1031224"/>
    <lineage>
        <taxon>Bacteria</taxon>
        <taxon>Pseudomonadati</taxon>
        <taxon>Bacteroidota</taxon>
        <taxon>Chitinophagia</taxon>
        <taxon>Chitinophagales</taxon>
        <taxon>Chitinophagaceae</taxon>
        <taxon>Chitinophaga</taxon>
    </lineage>
</organism>
<gene>
    <name evidence="2" type="ORF">GO495_17890</name>
</gene>